<feature type="transmembrane region" description="Helical" evidence="6">
    <location>
        <begin position="437"/>
        <end position="455"/>
    </location>
</feature>
<dbReference type="Pfam" id="PF01490">
    <property type="entry name" value="Aa_trans"/>
    <property type="match status" value="1"/>
</dbReference>
<organism evidence="8 9">
    <name type="scientific">Lagenidium giganteum</name>
    <dbReference type="NCBI Taxonomy" id="4803"/>
    <lineage>
        <taxon>Eukaryota</taxon>
        <taxon>Sar</taxon>
        <taxon>Stramenopiles</taxon>
        <taxon>Oomycota</taxon>
        <taxon>Peronosporomycetes</taxon>
        <taxon>Pythiales</taxon>
        <taxon>Pythiaceae</taxon>
    </lineage>
</organism>
<dbReference type="PANTHER" id="PTHR22950:SF349">
    <property type="entry name" value="AMINO ACID TRANSPORTER TRANSMEMBRANE DOMAIN-CONTAINING PROTEIN"/>
    <property type="match status" value="1"/>
</dbReference>
<dbReference type="Proteomes" id="UP001146120">
    <property type="component" value="Unassembled WGS sequence"/>
</dbReference>
<evidence type="ECO:0000256" key="2">
    <source>
        <dbReference type="ARBA" id="ARBA00022692"/>
    </source>
</evidence>
<comment type="caution">
    <text evidence="8">The sequence shown here is derived from an EMBL/GenBank/DDBJ whole genome shotgun (WGS) entry which is preliminary data.</text>
</comment>
<dbReference type="EMBL" id="DAKRPA010000284">
    <property type="protein sequence ID" value="DAZ93891.1"/>
    <property type="molecule type" value="Genomic_DNA"/>
</dbReference>
<feature type="transmembrane region" description="Helical" evidence="6">
    <location>
        <begin position="216"/>
        <end position="239"/>
    </location>
</feature>
<reference evidence="8" key="2">
    <citation type="journal article" date="2023" name="Microbiol Resour">
        <title>Decontamination and Annotation of the Draft Genome Sequence of the Oomycete Lagenidium giganteum ARSEF 373.</title>
        <authorList>
            <person name="Morgan W.R."/>
            <person name="Tartar A."/>
        </authorList>
    </citation>
    <scope>NUCLEOTIDE SEQUENCE</scope>
    <source>
        <strain evidence="8">ARSEF 373</strain>
    </source>
</reference>
<feature type="transmembrane region" description="Helical" evidence="6">
    <location>
        <begin position="246"/>
        <end position="265"/>
    </location>
</feature>
<dbReference type="PANTHER" id="PTHR22950">
    <property type="entry name" value="AMINO ACID TRANSPORTER"/>
    <property type="match status" value="1"/>
</dbReference>
<evidence type="ECO:0000256" key="5">
    <source>
        <dbReference type="SAM" id="MobiDB-lite"/>
    </source>
</evidence>
<evidence type="ECO:0000256" key="1">
    <source>
        <dbReference type="ARBA" id="ARBA00004141"/>
    </source>
</evidence>
<comment type="subcellular location">
    <subcellularLocation>
        <location evidence="1">Membrane</location>
        <topology evidence="1">Multi-pass membrane protein</topology>
    </subcellularLocation>
</comment>
<name>A0AAV2YK24_9STRA</name>
<evidence type="ECO:0000256" key="6">
    <source>
        <dbReference type="SAM" id="Phobius"/>
    </source>
</evidence>
<evidence type="ECO:0000256" key="3">
    <source>
        <dbReference type="ARBA" id="ARBA00022989"/>
    </source>
</evidence>
<feature type="transmembrane region" description="Helical" evidence="6">
    <location>
        <begin position="298"/>
        <end position="316"/>
    </location>
</feature>
<keyword evidence="2 6" id="KW-0812">Transmembrane</keyword>
<protein>
    <recommendedName>
        <fullName evidence="7">Amino acid transporter transmembrane domain-containing protein</fullName>
    </recommendedName>
</protein>
<feature type="compositionally biased region" description="Low complexity" evidence="5">
    <location>
        <begin position="15"/>
        <end position="32"/>
    </location>
</feature>
<dbReference type="GO" id="GO:0005774">
    <property type="term" value="C:vacuolar membrane"/>
    <property type="evidence" value="ECO:0007669"/>
    <property type="project" value="TreeGrafter"/>
</dbReference>
<feature type="transmembrane region" description="Helical" evidence="6">
    <location>
        <begin position="116"/>
        <end position="135"/>
    </location>
</feature>
<feature type="transmembrane region" description="Helical" evidence="6">
    <location>
        <begin position="190"/>
        <end position="210"/>
    </location>
</feature>
<feature type="region of interest" description="Disordered" evidence="5">
    <location>
        <begin position="1"/>
        <end position="51"/>
    </location>
</feature>
<evidence type="ECO:0000313" key="9">
    <source>
        <dbReference type="Proteomes" id="UP001146120"/>
    </source>
</evidence>
<feature type="domain" description="Amino acid transporter transmembrane" evidence="7">
    <location>
        <begin position="109"/>
        <end position="516"/>
    </location>
</feature>
<dbReference type="InterPro" id="IPR013057">
    <property type="entry name" value="AA_transpt_TM"/>
</dbReference>
<sequence>MARGREARRLLPKQSSARAATAAAAGTDSSSGSGSGIGSGNRSMSQQPQRTVEVTAMDTYGATSVHTITMPTHTSISTYGAMHSVKRQKSGSMGSAGSSAAATAASLKLSNWQTSFHLISFMAGSGLLCLPLALVEIDWCGLLLLMVAAIVSAYTSKLLTEALDVVRWSSGTQVSYSDLGYECFGRFGQYLTAILVHACFIISCTGYLGIASSCIAGITGLQTGTVLVLLSITVWFHVFIKSLKSLAVFSAVNVAIAFWIEAIIFGDAMYPLKQITLETSAFVLDTPDLSDASMAIKLAYSFSLLSSGFFCHAIIPTFYNTMEDHRQCSTIVSRNQLGVMTTLYLPICIITYAVYGATLQAPVFFNMRNAFVRNLAIVLYTIHLLLSYTVTLFPMQQMFENCLLRMPCGAIPTMQVLVQDDLSGGASSTQLELLIKLVCRTVLVLLTLFLAYFFTPSTLDVFAYMIVPTTMLSLVFPSIFYWKLCSVDAGYLDKLANGVVLVLAVASMCGSLTVVI</sequence>
<accession>A0AAV2YK24</accession>
<feature type="transmembrane region" description="Helical" evidence="6">
    <location>
        <begin position="375"/>
        <end position="395"/>
    </location>
</feature>
<proteinExistence type="predicted"/>
<feature type="transmembrane region" description="Helical" evidence="6">
    <location>
        <begin position="337"/>
        <end position="355"/>
    </location>
</feature>
<evidence type="ECO:0000256" key="4">
    <source>
        <dbReference type="ARBA" id="ARBA00023136"/>
    </source>
</evidence>
<evidence type="ECO:0000259" key="7">
    <source>
        <dbReference type="Pfam" id="PF01490"/>
    </source>
</evidence>
<evidence type="ECO:0000313" key="8">
    <source>
        <dbReference type="EMBL" id="DAZ93891.1"/>
    </source>
</evidence>
<dbReference type="AlphaFoldDB" id="A0AAV2YK24"/>
<keyword evidence="3 6" id="KW-1133">Transmembrane helix</keyword>
<gene>
    <name evidence="8" type="ORF">N0F65_004738</name>
</gene>
<keyword evidence="4 6" id="KW-0472">Membrane</keyword>
<keyword evidence="9" id="KW-1185">Reference proteome</keyword>
<feature type="transmembrane region" description="Helical" evidence="6">
    <location>
        <begin position="461"/>
        <end position="482"/>
    </location>
</feature>
<dbReference type="GO" id="GO:0015179">
    <property type="term" value="F:L-amino acid transmembrane transporter activity"/>
    <property type="evidence" value="ECO:0007669"/>
    <property type="project" value="TreeGrafter"/>
</dbReference>
<reference evidence="8" key="1">
    <citation type="submission" date="2022-11" db="EMBL/GenBank/DDBJ databases">
        <authorList>
            <person name="Morgan W.R."/>
            <person name="Tartar A."/>
        </authorList>
    </citation>
    <scope>NUCLEOTIDE SEQUENCE</scope>
    <source>
        <strain evidence="8">ARSEF 373</strain>
    </source>
</reference>
<feature type="transmembrane region" description="Helical" evidence="6">
    <location>
        <begin position="494"/>
        <end position="515"/>
    </location>
</feature>